<protein>
    <submittedName>
        <fullName evidence="1">Uncharacterized protein</fullName>
    </submittedName>
</protein>
<accession>A0A6C0CS78</accession>
<evidence type="ECO:0000313" key="1">
    <source>
        <dbReference type="EMBL" id="QHT07398.1"/>
    </source>
</evidence>
<name>A0A6C0CS78_9ZZZZ</name>
<sequence>MLPSTVKFNEKTLKVSFFEDDTIGVIRQHIGRVLDIHPDRLFIMIQLKLDKDYYRTDTRNWETLFDRISLNGNETVKESFYAYCKSRGIEPPKFRKLSRSEWMAKPSFLQPLFDPGVSIEELRIFGVQDSKAFTLPYEPFDMPTANIIPAAQQPIPEDDTLFVSHYPDVTNSRFVVKEFEEGYQGSYFPLKRSLTPERLSESQIASLEANTKHLNDLLKLDPPQPKDVHILRMAWRAELVDTDFGESVRSRFEQMFYALTVSEETPCITFFTGRSEVSRHKFFKTNEKTKLPLLDLAIWNNWWTKTKPYRDKIPTLVLYKGDNRENFDRITITKYDIIIASYRDSNNITSEETIKEELIKWFKTLDSITPFVKQCDIINSRFVLQDVKFNIEYPNSLDSFDTLRMGCLAGIFEVSRKSQQVFKFLRSDNANNGINPRDVKILNILKDDPFVTAEDIKDELHLSLEDTTVLLDTIKQKAEQDPSLLTRQFRNFPSLIVRRTTIEISDVDSVGRFLKYANILRYILSDPKNDDVNRVCPKKQESAPVEVSTVNTEIIDTEFSNMFDYLEGDVIEQAETSIAKTKTFKKDIPIYNYFNNRLQNFDPERFPAKSEYASKVDQKLQPVVMTREEIQAIIDEQFNPQNYPENKKIELKEPDGLIICPDFWCMVDKIPLHESQLEDIDGTKICPVCRGKVRKQGDNKTSVEEFPVIQRTVGNNYPGYKDNNPTLPICFKSVRKQKLDTEIKEDKYYILGETKNLQYNRLAYVPSELLSMLYIEESYNLVTEAGNRIQAGMSGYFRVGLGRPSEGLPTFLNLTLKVQPPRLAVKKLLRCSFVALWTDLSDTYLDEIEKELDMKPFSEDAEARKHMSRVISGIDKAFADGKLTILQELEYTAIMLKTDFYRINLNDLTIGCTFFTPQIKSKTRGIIILQRGNDIDCLCHVTRQQKKFVFRANIFETPFIRKDEAITGNKTYLELTKKRDLACVTEVPNIQDAFDSVYDLGFETFSFILDPFRRAQAIYIANELLLPFQNTAFPPLKSKPPLISGYSSELELPSYEDMREHIQKIQKDIPGYAWAEDMYDGKGFIVEILTRSGLRIPIKPKEGKGEASEVTHTIIKESESSLALGESNKQDLSTYKRISYESEVYEFLLYQLTLDVKNNTFPDLVSAISEQPPTSSELGPELKKWFDETTHFVALDSPIEFLSKIRKPCGQFKKDQCDDSHMCAWNGKTCNIQVRNTISKQKLFNKLLDTLIENSKIRSIVLDGRATPFFSTILYLQLPNEIIYTDTDVKELREETI</sequence>
<reference evidence="1" key="1">
    <citation type="journal article" date="2020" name="Nature">
        <title>Giant virus diversity and host interactions through global metagenomics.</title>
        <authorList>
            <person name="Schulz F."/>
            <person name="Roux S."/>
            <person name="Paez-Espino D."/>
            <person name="Jungbluth S."/>
            <person name="Walsh D.A."/>
            <person name="Denef V.J."/>
            <person name="McMahon K.D."/>
            <person name="Konstantinidis K.T."/>
            <person name="Eloe-Fadrosh E.A."/>
            <person name="Kyrpides N.C."/>
            <person name="Woyke T."/>
        </authorList>
    </citation>
    <scope>NUCLEOTIDE SEQUENCE</scope>
    <source>
        <strain evidence="1">GVMAG-M-3300021963-12</strain>
    </source>
</reference>
<organism evidence="1">
    <name type="scientific">viral metagenome</name>
    <dbReference type="NCBI Taxonomy" id="1070528"/>
    <lineage>
        <taxon>unclassified sequences</taxon>
        <taxon>metagenomes</taxon>
        <taxon>organismal metagenomes</taxon>
    </lineage>
</organism>
<dbReference type="EMBL" id="MN739481">
    <property type="protein sequence ID" value="QHT07398.1"/>
    <property type="molecule type" value="Genomic_DNA"/>
</dbReference>
<proteinExistence type="predicted"/>